<dbReference type="Gene3D" id="3.40.30.10">
    <property type="entry name" value="Glutaredoxin"/>
    <property type="match status" value="1"/>
</dbReference>
<dbReference type="SUPFAM" id="SSF52833">
    <property type="entry name" value="Thioredoxin-like"/>
    <property type="match status" value="1"/>
</dbReference>
<accession>A0A562SLC0</accession>
<keyword evidence="5" id="KW-1133">Transmembrane helix</keyword>
<dbReference type="PROSITE" id="PS00460">
    <property type="entry name" value="GLUTATHIONE_PEROXID_1"/>
    <property type="match status" value="1"/>
</dbReference>
<dbReference type="RefSeq" id="WP_242009536.1">
    <property type="nucleotide sequence ID" value="NZ_VLLE01000004.1"/>
</dbReference>
<protein>
    <recommendedName>
        <fullName evidence="4">Glutathione peroxidase</fullName>
    </recommendedName>
</protein>
<keyword evidence="3 4" id="KW-0560">Oxidoreductase</keyword>
<keyword evidence="2 4" id="KW-0575">Peroxidase</keyword>
<dbReference type="EMBL" id="VLLE01000004">
    <property type="protein sequence ID" value="TWI81510.1"/>
    <property type="molecule type" value="Genomic_DNA"/>
</dbReference>
<evidence type="ECO:0000313" key="8">
    <source>
        <dbReference type="Proteomes" id="UP000316167"/>
    </source>
</evidence>
<evidence type="ECO:0000259" key="6">
    <source>
        <dbReference type="PROSITE" id="PS51352"/>
    </source>
</evidence>
<dbReference type="Pfam" id="PF00255">
    <property type="entry name" value="GSHPx"/>
    <property type="match status" value="1"/>
</dbReference>
<dbReference type="PROSITE" id="PS51257">
    <property type="entry name" value="PROKAR_LIPOPROTEIN"/>
    <property type="match status" value="1"/>
</dbReference>
<dbReference type="GO" id="GO:0004601">
    <property type="term" value="F:peroxidase activity"/>
    <property type="evidence" value="ECO:0007669"/>
    <property type="project" value="UniProtKB-KW"/>
</dbReference>
<dbReference type="InterPro" id="IPR029759">
    <property type="entry name" value="GPX_AS"/>
</dbReference>
<evidence type="ECO:0000313" key="7">
    <source>
        <dbReference type="EMBL" id="TWI81510.1"/>
    </source>
</evidence>
<dbReference type="PROSITE" id="PS51355">
    <property type="entry name" value="GLUTATHIONE_PEROXID_3"/>
    <property type="match status" value="1"/>
</dbReference>
<feature type="domain" description="Thioredoxin" evidence="6">
    <location>
        <begin position="55"/>
        <end position="220"/>
    </location>
</feature>
<evidence type="ECO:0000256" key="2">
    <source>
        <dbReference type="ARBA" id="ARBA00022559"/>
    </source>
</evidence>
<proteinExistence type="inferred from homology"/>
<name>A0A562SLC0_9BACT</name>
<reference evidence="7 8" key="1">
    <citation type="journal article" date="2015" name="Stand. Genomic Sci.">
        <title>Genomic Encyclopedia of Bacterial and Archaeal Type Strains, Phase III: the genomes of soil and plant-associated and newly described type strains.</title>
        <authorList>
            <person name="Whitman W.B."/>
            <person name="Woyke T."/>
            <person name="Klenk H.P."/>
            <person name="Zhou Y."/>
            <person name="Lilburn T.G."/>
            <person name="Beck B.J."/>
            <person name="De Vos P."/>
            <person name="Vandamme P."/>
            <person name="Eisen J.A."/>
            <person name="Garrity G."/>
            <person name="Hugenholtz P."/>
            <person name="Kyrpides N.C."/>
        </authorList>
    </citation>
    <scope>NUCLEOTIDE SEQUENCE [LARGE SCALE GENOMIC DNA]</scope>
    <source>
        <strain evidence="7 8">CGMCC 1.7271</strain>
    </source>
</reference>
<dbReference type="CDD" id="cd00340">
    <property type="entry name" value="GSH_Peroxidase"/>
    <property type="match status" value="1"/>
</dbReference>
<comment type="similarity">
    <text evidence="1 4">Belongs to the glutathione peroxidase family.</text>
</comment>
<dbReference type="GO" id="GO:0034599">
    <property type="term" value="P:cellular response to oxidative stress"/>
    <property type="evidence" value="ECO:0007669"/>
    <property type="project" value="TreeGrafter"/>
</dbReference>
<feature type="transmembrane region" description="Helical" evidence="5">
    <location>
        <begin position="6"/>
        <end position="23"/>
    </location>
</feature>
<evidence type="ECO:0000256" key="5">
    <source>
        <dbReference type="SAM" id="Phobius"/>
    </source>
</evidence>
<dbReference type="PROSITE" id="PS51352">
    <property type="entry name" value="THIOREDOXIN_2"/>
    <property type="match status" value="1"/>
</dbReference>
<sequence length="220" mass="24879">MIKKITIVVVVMLGCFAGYVYVVNRNSKDMTIRQKILKAVYPVFMRLQGKSGKVLENEHKAPAVPFHSLKAVTGSGATYDFSQLKGKKVLIVNTASNCGYTGQYDELQQLYKRFENKLVILGFPANDFKEQEKGNDEEIAQFCKVNFGVTFPLMKKSSVVKSNQQNEVYQWLTDAAKNGWNNQSPSWNFSKYLVDENGILTHYFDPAVSPLSEQVVNELK</sequence>
<evidence type="ECO:0000256" key="3">
    <source>
        <dbReference type="ARBA" id="ARBA00023002"/>
    </source>
</evidence>
<dbReference type="AlphaFoldDB" id="A0A562SLC0"/>
<dbReference type="Proteomes" id="UP000316167">
    <property type="component" value="Unassembled WGS sequence"/>
</dbReference>
<dbReference type="PANTHER" id="PTHR11592:SF78">
    <property type="entry name" value="GLUTATHIONE PEROXIDASE"/>
    <property type="match status" value="1"/>
</dbReference>
<dbReference type="PANTHER" id="PTHR11592">
    <property type="entry name" value="GLUTATHIONE PEROXIDASE"/>
    <property type="match status" value="1"/>
</dbReference>
<keyword evidence="5" id="KW-0812">Transmembrane</keyword>
<evidence type="ECO:0000256" key="4">
    <source>
        <dbReference type="RuleBase" id="RU000499"/>
    </source>
</evidence>
<comment type="caution">
    <text evidence="7">The sequence shown here is derived from an EMBL/GenBank/DDBJ whole genome shotgun (WGS) entry which is preliminary data.</text>
</comment>
<gene>
    <name evidence="7" type="ORF">IQ13_2528</name>
</gene>
<dbReference type="PRINTS" id="PR01011">
    <property type="entry name" value="GLUTPROXDASE"/>
</dbReference>
<evidence type="ECO:0000256" key="1">
    <source>
        <dbReference type="ARBA" id="ARBA00006926"/>
    </source>
</evidence>
<dbReference type="InterPro" id="IPR013766">
    <property type="entry name" value="Thioredoxin_domain"/>
</dbReference>
<keyword evidence="5" id="KW-0472">Membrane</keyword>
<dbReference type="InterPro" id="IPR000889">
    <property type="entry name" value="Glutathione_peroxidase"/>
</dbReference>
<organism evidence="7 8">
    <name type="scientific">Lacibacter cauensis</name>
    <dbReference type="NCBI Taxonomy" id="510947"/>
    <lineage>
        <taxon>Bacteria</taxon>
        <taxon>Pseudomonadati</taxon>
        <taxon>Bacteroidota</taxon>
        <taxon>Chitinophagia</taxon>
        <taxon>Chitinophagales</taxon>
        <taxon>Chitinophagaceae</taxon>
        <taxon>Lacibacter</taxon>
    </lineage>
</organism>
<dbReference type="InterPro" id="IPR036249">
    <property type="entry name" value="Thioredoxin-like_sf"/>
</dbReference>
<keyword evidence="8" id="KW-1185">Reference proteome</keyword>